<proteinExistence type="predicted"/>
<keyword evidence="3" id="KW-1185">Reference proteome</keyword>
<feature type="coiled-coil region" evidence="1">
    <location>
        <begin position="31"/>
        <end position="87"/>
    </location>
</feature>
<keyword evidence="1" id="KW-0175">Coiled coil</keyword>
<organism evidence="2 3">
    <name type="scientific">Natronobacterium texcoconense</name>
    <dbReference type="NCBI Taxonomy" id="1095778"/>
    <lineage>
        <taxon>Archaea</taxon>
        <taxon>Methanobacteriati</taxon>
        <taxon>Methanobacteriota</taxon>
        <taxon>Stenosarchaea group</taxon>
        <taxon>Halobacteria</taxon>
        <taxon>Halobacteriales</taxon>
        <taxon>Natrialbaceae</taxon>
        <taxon>Natronobacterium</taxon>
    </lineage>
</organism>
<evidence type="ECO:0000313" key="2">
    <source>
        <dbReference type="EMBL" id="SDR44929.1"/>
    </source>
</evidence>
<dbReference type="EMBL" id="FNLC01000008">
    <property type="protein sequence ID" value="SDR44929.1"/>
    <property type="molecule type" value="Genomic_DNA"/>
</dbReference>
<accession>A0A1H1J4T2</accession>
<evidence type="ECO:0000256" key="1">
    <source>
        <dbReference type="SAM" id="Coils"/>
    </source>
</evidence>
<dbReference type="AlphaFoldDB" id="A0A1H1J4T2"/>
<dbReference type="STRING" id="1095778.SAMN04489842_4131"/>
<name>A0A1H1J4T2_NATTX</name>
<reference evidence="3" key="1">
    <citation type="submission" date="2016-10" db="EMBL/GenBank/DDBJ databases">
        <authorList>
            <person name="Varghese N."/>
            <person name="Submissions S."/>
        </authorList>
    </citation>
    <scope>NUCLEOTIDE SEQUENCE [LARGE SCALE GENOMIC DNA]</scope>
    <source>
        <strain evidence="3">DSM 24767</strain>
    </source>
</reference>
<protein>
    <submittedName>
        <fullName evidence="2">Uncharacterized protein</fullName>
    </submittedName>
</protein>
<dbReference type="Proteomes" id="UP000198848">
    <property type="component" value="Unassembled WGS sequence"/>
</dbReference>
<sequence length="113" mass="13143">MLPFLFAKSGSAERDDLFLRIYLGILPIDNCNRLANEIREIEIRYELVEEGKFGSRSEALRYGARLVAREEQQKRIHERTTDAAEQDIEDRLERKRVCCPSIDLGNCLGERSR</sequence>
<evidence type="ECO:0000313" key="3">
    <source>
        <dbReference type="Proteomes" id="UP000198848"/>
    </source>
</evidence>
<gene>
    <name evidence="2" type="ORF">SAMN04489842_4131</name>
</gene>